<dbReference type="AlphaFoldDB" id="A0A3N4HMA3"/>
<dbReference type="PANTHER" id="PTHR43662">
    <property type="match status" value="1"/>
</dbReference>
<evidence type="ECO:0000313" key="3">
    <source>
        <dbReference type="EMBL" id="RPA74889.1"/>
    </source>
</evidence>
<feature type="domain" description="WSC" evidence="2">
    <location>
        <begin position="371"/>
        <end position="463"/>
    </location>
</feature>
<name>A0A3N4HMA3_ASCIM</name>
<sequence length="495" mass="55055">MQLSKSTIASIGLALISVSGVDAFWRLPCANPIVVERSDPIVSPGKLSGHLHTIMGPDSFDFTIPTSWTFAEAKKKTKCSTCQVSQDLSAYWTPNLWFRAKNGSVAPVPQYGGALIYYMQRPHQSNENEKIYAFPPGFRMLAGNPWVRSDKTATIKAQKAINYACIAPNKANPETFGFPKINCELGLRMQVFFPSCWDGKNIDSLDHKSHVAYPDDINYGICPKSHPKRLVSLFYEILFDINKFKDEWTPNGKDVPWVLSHGDATGYGLHGDFLNGWNVDVLQKAIDTCKDPNGDYKDCAAFNNYRIEDKVAGECFLTESVNEKTTGWMDKLPGCNPITYGPSDAAPVLNCAVQAAIGARKPISSDMSALGWEYDSCVWDSIYDRTFPLETKIWDNKMTIDMCINHCKKKGFPLAALEFANECFCGTKIRSDRKGAGRCTMPCIGNKNQNCGAEARMSVYRKKGYVAKRETGHARRTSKPAEPVLGDVEMKTIGY</sequence>
<dbReference type="PANTHER" id="PTHR43662:SF3">
    <property type="entry name" value="DOMAIN PROTEIN, PUTATIVE (AFU_ORTHOLOGUE AFUA_6G11970)-RELATED"/>
    <property type="match status" value="1"/>
</dbReference>
<reference evidence="3 4" key="1">
    <citation type="journal article" date="2018" name="Nat. Ecol. Evol.">
        <title>Pezizomycetes genomes reveal the molecular basis of ectomycorrhizal truffle lifestyle.</title>
        <authorList>
            <person name="Murat C."/>
            <person name="Payen T."/>
            <person name="Noel B."/>
            <person name="Kuo A."/>
            <person name="Morin E."/>
            <person name="Chen J."/>
            <person name="Kohler A."/>
            <person name="Krizsan K."/>
            <person name="Balestrini R."/>
            <person name="Da Silva C."/>
            <person name="Montanini B."/>
            <person name="Hainaut M."/>
            <person name="Levati E."/>
            <person name="Barry K.W."/>
            <person name="Belfiori B."/>
            <person name="Cichocki N."/>
            <person name="Clum A."/>
            <person name="Dockter R.B."/>
            <person name="Fauchery L."/>
            <person name="Guy J."/>
            <person name="Iotti M."/>
            <person name="Le Tacon F."/>
            <person name="Lindquist E.A."/>
            <person name="Lipzen A."/>
            <person name="Malagnac F."/>
            <person name="Mello A."/>
            <person name="Molinier V."/>
            <person name="Miyauchi S."/>
            <person name="Poulain J."/>
            <person name="Riccioni C."/>
            <person name="Rubini A."/>
            <person name="Sitrit Y."/>
            <person name="Splivallo R."/>
            <person name="Traeger S."/>
            <person name="Wang M."/>
            <person name="Zifcakova L."/>
            <person name="Wipf D."/>
            <person name="Zambonelli A."/>
            <person name="Paolocci F."/>
            <person name="Nowrousian M."/>
            <person name="Ottonello S."/>
            <person name="Baldrian P."/>
            <person name="Spatafora J.W."/>
            <person name="Henrissat B."/>
            <person name="Nagy L.G."/>
            <person name="Aury J.M."/>
            <person name="Wincker P."/>
            <person name="Grigoriev I.V."/>
            <person name="Bonfante P."/>
            <person name="Martin F.M."/>
        </authorList>
    </citation>
    <scope>NUCLEOTIDE SEQUENCE [LARGE SCALE GENOMIC DNA]</scope>
    <source>
        <strain evidence="3 4">RN42</strain>
    </source>
</reference>
<evidence type="ECO:0000259" key="2">
    <source>
        <dbReference type="PROSITE" id="PS51212"/>
    </source>
</evidence>
<accession>A0A3N4HMA3</accession>
<protein>
    <submittedName>
        <fullName evidence="3">WSC-domain-containing protein</fullName>
    </submittedName>
</protein>
<dbReference type="STRING" id="1160509.A0A3N4HMA3"/>
<proteinExistence type="predicted"/>
<keyword evidence="1" id="KW-0732">Signal</keyword>
<dbReference type="PROSITE" id="PS51212">
    <property type="entry name" value="WSC"/>
    <property type="match status" value="1"/>
</dbReference>
<gene>
    <name evidence="3" type="ORF">BJ508DRAFT_243605</name>
</gene>
<dbReference type="InterPro" id="IPR018535">
    <property type="entry name" value="DUF1996"/>
</dbReference>
<keyword evidence="4" id="KW-1185">Reference proteome</keyword>
<evidence type="ECO:0000313" key="4">
    <source>
        <dbReference type="Proteomes" id="UP000275078"/>
    </source>
</evidence>
<dbReference type="Pfam" id="PF01822">
    <property type="entry name" value="WSC"/>
    <property type="match status" value="1"/>
</dbReference>
<organism evidence="3 4">
    <name type="scientific">Ascobolus immersus RN42</name>
    <dbReference type="NCBI Taxonomy" id="1160509"/>
    <lineage>
        <taxon>Eukaryota</taxon>
        <taxon>Fungi</taxon>
        <taxon>Dikarya</taxon>
        <taxon>Ascomycota</taxon>
        <taxon>Pezizomycotina</taxon>
        <taxon>Pezizomycetes</taxon>
        <taxon>Pezizales</taxon>
        <taxon>Ascobolaceae</taxon>
        <taxon>Ascobolus</taxon>
    </lineage>
</organism>
<dbReference type="SMART" id="SM00321">
    <property type="entry name" value="WSC"/>
    <property type="match status" value="1"/>
</dbReference>
<dbReference type="InterPro" id="IPR002889">
    <property type="entry name" value="WSC_carb-bd"/>
</dbReference>
<dbReference type="EMBL" id="ML119778">
    <property type="protein sequence ID" value="RPA74889.1"/>
    <property type="molecule type" value="Genomic_DNA"/>
</dbReference>
<dbReference type="Pfam" id="PF09362">
    <property type="entry name" value="DUF1996"/>
    <property type="match status" value="1"/>
</dbReference>
<feature type="signal peptide" evidence="1">
    <location>
        <begin position="1"/>
        <end position="23"/>
    </location>
</feature>
<evidence type="ECO:0000256" key="1">
    <source>
        <dbReference type="SAM" id="SignalP"/>
    </source>
</evidence>
<feature type="chain" id="PRO_5017934208" evidence="1">
    <location>
        <begin position="24"/>
        <end position="495"/>
    </location>
</feature>
<dbReference type="Proteomes" id="UP000275078">
    <property type="component" value="Unassembled WGS sequence"/>
</dbReference>
<dbReference type="OrthoDB" id="74764at2759"/>